<organism evidence="2 3">
    <name type="scientific">Phyllosticta citribraziliensis</name>
    <dbReference type="NCBI Taxonomy" id="989973"/>
    <lineage>
        <taxon>Eukaryota</taxon>
        <taxon>Fungi</taxon>
        <taxon>Dikarya</taxon>
        <taxon>Ascomycota</taxon>
        <taxon>Pezizomycotina</taxon>
        <taxon>Dothideomycetes</taxon>
        <taxon>Dothideomycetes incertae sedis</taxon>
        <taxon>Botryosphaeriales</taxon>
        <taxon>Phyllostictaceae</taxon>
        <taxon>Phyllosticta</taxon>
    </lineage>
</organism>
<comment type="caution">
    <text evidence="2">The sequence shown here is derived from an EMBL/GenBank/DDBJ whole genome shotgun (WGS) entry which is preliminary data.</text>
</comment>
<feature type="compositionally biased region" description="Basic and acidic residues" evidence="1">
    <location>
        <begin position="185"/>
        <end position="194"/>
    </location>
</feature>
<dbReference type="GeneID" id="92028293"/>
<dbReference type="Proteomes" id="UP001360953">
    <property type="component" value="Unassembled WGS sequence"/>
</dbReference>
<keyword evidence="3" id="KW-1185">Reference proteome</keyword>
<sequence length="217" mass="22893">MDQGLEEDVTVISICGAPGRTGISLILAVRVGAVGYWIGVAGQCQCQCGRHTTRERAWRTNETQRVAIRTGVRTDAAPPQSHMCMVRTPRVRVALGTSSRGTPHLTHRSFGKGGGMPDRRARGLGSGRGRDGEGEGAKLGVGCASRRAAKAKSDRGGAVGTWSKVEVGRRMGLVFQQGQKSSCTEGRETRDGLADRAFPAGRGRVAAQQSYGSLATS</sequence>
<name>A0ABR1M9Z8_9PEZI</name>
<feature type="compositionally biased region" description="Polar residues" evidence="1">
    <location>
        <begin position="207"/>
        <end position="217"/>
    </location>
</feature>
<proteinExistence type="predicted"/>
<feature type="region of interest" description="Disordered" evidence="1">
    <location>
        <begin position="97"/>
        <end position="138"/>
    </location>
</feature>
<accession>A0ABR1M9Z8</accession>
<reference evidence="2 3" key="1">
    <citation type="submission" date="2024-04" db="EMBL/GenBank/DDBJ databases">
        <title>Phyllosticta paracitricarpa is synonymous to the EU quarantine fungus P. citricarpa based on phylogenomic analyses.</title>
        <authorList>
            <consortium name="Lawrence Berkeley National Laboratory"/>
            <person name="Van ingen-buijs V.A."/>
            <person name="Van westerhoven A.C."/>
            <person name="Haridas S."/>
            <person name="Skiadas P."/>
            <person name="Martin F."/>
            <person name="Groenewald J.Z."/>
            <person name="Crous P.W."/>
            <person name="Seidl M.F."/>
        </authorList>
    </citation>
    <scope>NUCLEOTIDE SEQUENCE [LARGE SCALE GENOMIC DNA]</scope>
    <source>
        <strain evidence="2 3">CPC 17464</strain>
    </source>
</reference>
<dbReference type="EMBL" id="JBBPEH010000001">
    <property type="protein sequence ID" value="KAK7544693.1"/>
    <property type="molecule type" value="Genomic_DNA"/>
</dbReference>
<evidence type="ECO:0000313" key="3">
    <source>
        <dbReference type="Proteomes" id="UP001360953"/>
    </source>
</evidence>
<protein>
    <submittedName>
        <fullName evidence="2">Uncharacterized protein</fullName>
    </submittedName>
</protein>
<gene>
    <name evidence="2" type="ORF">J3D65DRAFT_32716</name>
</gene>
<evidence type="ECO:0000256" key="1">
    <source>
        <dbReference type="SAM" id="MobiDB-lite"/>
    </source>
</evidence>
<evidence type="ECO:0000313" key="2">
    <source>
        <dbReference type="EMBL" id="KAK7544693.1"/>
    </source>
</evidence>
<dbReference type="RefSeq" id="XP_066659928.1">
    <property type="nucleotide sequence ID" value="XM_066795387.1"/>
</dbReference>
<feature type="region of interest" description="Disordered" evidence="1">
    <location>
        <begin position="178"/>
        <end position="217"/>
    </location>
</feature>